<dbReference type="InterPro" id="IPR014756">
    <property type="entry name" value="Ig_E-set"/>
</dbReference>
<dbReference type="AlphaFoldDB" id="A0A9P5NT43"/>
<feature type="transmembrane region" description="Helical" evidence="2">
    <location>
        <begin position="26"/>
        <end position="47"/>
    </location>
</feature>
<dbReference type="OrthoDB" id="2019572at2759"/>
<keyword evidence="2" id="KW-0472">Membrane</keyword>
<evidence type="ECO:0000313" key="5">
    <source>
        <dbReference type="EMBL" id="KAF8902897.1"/>
    </source>
</evidence>
<dbReference type="Gene3D" id="2.130.10.80">
    <property type="entry name" value="Galactose oxidase/kelch, beta-propeller"/>
    <property type="match status" value="1"/>
</dbReference>
<dbReference type="InterPro" id="IPR011043">
    <property type="entry name" value="Gal_Oxase/kelch_b-propeller"/>
</dbReference>
<evidence type="ECO:0000256" key="1">
    <source>
        <dbReference type="ARBA" id="ARBA00022729"/>
    </source>
</evidence>
<organism evidence="5 6">
    <name type="scientific">Gymnopilus junonius</name>
    <name type="common">Spectacular rustgill mushroom</name>
    <name type="synonym">Gymnopilus spectabilis subsp. junonius</name>
    <dbReference type="NCBI Taxonomy" id="109634"/>
    <lineage>
        <taxon>Eukaryota</taxon>
        <taxon>Fungi</taxon>
        <taxon>Dikarya</taxon>
        <taxon>Basidiomycota</taxon>
        <taxon>Agaricomycotina</taxon>
        <taxon>Agaricomycetes</taxon>
        <taxon>Agaricomycetidae</taxon>
        <taxon>Agaricales</taxon>
        <taxon>Agaricineae</taxon>
        <taxon>Hymenogastraceae</taxon>
        <taxon>Gymnopilus</taxon>
    </lineage>
</organism>
<dbReference type="PANTHER" id="PTHR32208:SF21">
    <property type="entry name" value="LOW QUALITY PROTEIN: ALDEHYDE OXIDASE GLOX-LIKE"/>
    <property type="match status" value="1"/>
</dbReference>
<evidence type="ECO:0000256" key="2">
    <source>
        <dbReference type="SAM" id="Phobius"/>
    </source>
</evidence>
<evidence type="ECO:0000259" key="4">
    <source>
        <dbReference type="Pfam" id="PF09118"/>
    </source>
</evidence>
<keyword evidence="1" id="KW-0732">Signal</keyword>
<gene>
    <name evidence="5" type="ORF">CPB84DRAFT_1775135</name>
</gene>
<dbReference type="Pfam" id="PF09118">
    <property type="entry name" value="GO-like_E_set"/>
    <property type="match status" value="1"/>
</dbReference>
<proteinExistence type="predicted"/>
<keyword evidence="6" id="KW-1185">Reference proteome</keyword>
<keyword evidence="2" id="KW-0812">Transmembrane</keyword>
<comment type="caution">
    <text evidence="5">The sequence shown here is derived from an EMBL/GenBank/DDBJ whole genome shotgun (WGS) entry which is preliminary data.</text>
</comment>
<dbReference type="InterPro" id="IPR009880">
    <property type="entry name" value="Glyoxal_oxidase_N"/>
</dbReference>
<dbReference type="Gene3D" id="2.60.40.10">
    <property type="entry name" value="Immunoglobulins"/>
    <property type="match status" value="1"/>
</dbReference>
<protein>
    <submittedName>
        <fullName evidence="5">Copper radical oxidase</fullName>
    </submittedName>
</protein>
<sequence length="665" mass="71477">MPKYIFPQKNFCLQAYLIVRIPLFNFFMRSAWLFLLHLFSSVFLVFVKCQSAITLPTPGQPANQGNVGGFEIIGSSLVSAQQIFLGTPNTVYFIDKVENNPTRIDGHPAWASAWTLGTNAQRPMDAITNTFCAGGNVLGNGTWVNVGGNQAVTFGGQPAASQEGGGPYDDPDGRQSILLLLPCDDGNCEWALSPDQTDQRWYPTVETLPDGSVIIIGGCRNGGYVNDASQDVPTYEFFPPRGAPILSTILQNTLPVNIFPLTWLLPSGKLLIQSNWATSLLDYETSEETPLDNIPDAVRVYPASAGTIMLPLTPANNYTATILFCGGSNVQSNQWTSPQFIIPTFPASSSCVKLTPDVSGTYVQEEALPNARSMANLIALPDGTILCLNGAGLGTAGYGTQSWAIGNSYSDDPVLQPAFYNPNAAQGDRWSTEGLQSSTVPRMYHSSVTLLPDGSVLVSGSNPNPDYTVGPNVKYPTEYRTEIFYPLYYNERRPQPQGIVSQLSYGGPSFDISLNSDDLLGDVQNVKAAKVVIIRTGFSTHAMNMGQRYVELAASYTAYQVNNTATLHVSQLPPNPAIIAPGPAYVFVVVNGVPSIGVQVMLGSGQLGQQPTLPAVELPASSIVEAPSTNSSSSQLKSSAVHSSHLTVRECFTLASILFLVLLFK</sequence>
<dbReference type="Proteomes" id="UP000724874">
    <property type="component" value="Unassembled WGS sequence"/>
</dbReference>
<dbReference type="EMBL" id="JADNYJ010000033">
    <property type="protein sequence ID" value="KAF8902897.1"/>
    <property type="molecule type" value="Genomic_DNA"/>
</dbReference>
<reference evidence="5" key="1">
    <citation type="submission" date="2020-11" db="EMBL/GenBank/DDBJ databases">
        <authorList>
            <consortium name="DOE Joint Genome Institute"/>
            <person name="Ahrendt S."/>
            <person name="Riley R."/>
            <person name="Andreopoulos W."/>
            <person name="LaButti K."/>
            <person name="Pangilinan J."/>
            <person name="Ruiz-duenas F.J."/>
            <person name="Barrasa J.M."/>
            <person name="Sanchez-Garcia M."/>
            <person name="Camarero S."/>
            <person name="Miyauchi S."/>
            <person name="Serrano A."/>
            <person name="Linde D."/>
            <person name="Babiker R."/>
            <person name="Drula E."/>
            <person name="Ayuso-Fernandez I."/>
            <person name="Pacheco R."/>
            <person name="Padilla G."/>
            <person name="Ferreira P."/>
            <person name="Barriuso J."/>
            <person name="Kellner H."/>
            <person name="Castanera R."/>
            <person name="Alfaro M."/>
            <person name="Ramirez L."/>
            <person name="Pisabarro A.G."/>
            <person name="Kuo A."/>
            <person name="Tritt A."/>
            <person name="Lipzen A."/>
            <person name="He G."/>
            <person name="Yan M."/>
            <person name="Ng V."/>
            <person name="Cullen D."/>
            <person name="Martin F."/>
            <person name="Rosso M.-N."/>
            <person name="Henrissat B."/>
            <person name="Hibbett D."/>
            <person name="Martinez A.T."/>
            <person name="Grigoriev I.V."/>
        </authorList>
    </citation>
    <scope>NUCLEOTIDE SEQUENCE</scope>
    <source>
        <strain evidence="5">AH 44721</strain>
    </source>
</reference>
<dbReference type="InterPro" id="IPR013783">
    <property type="entry name" value="Ig-like_fold"/>
</dbReference>
<feature type="domain" description="Galactose oxidase-like Early set" evidence="4">
    <location>
        <begin position="493"/>
        <end position="601"/>
    </location>
</feature>
<keyword evidence="2" id="KW-1133">Transmembrane helix</keyword>
<name>A0A9P5NT43_GYMJU</name>
<dbReference type="PANTHER" id="PTHR32208">
    <property type="entry name" value="SECRETED PROTEIN-RELATED"/>
    <property type="match status" value="1"/>
</dbReference>
<evidence type="ECO:0000259" key="3">
    <source>
        <dbReference type="Pfam" id="PF07250"/>
    </source>
</evidence>
<dbReference type="SUPFAM" id="SSF50965">
    <property type="entry name" value="Galactose oxidase, central domain"/>
    <property type="match status" value="1"/>
</dbReference>
<dbReference type="InterPro" id="IPR037293">
    <property type="entry name" value="Gal_Oxidase_central_sf"/>
</dbReference>
<dbReference type="CDD" id="cd02851">
    <property type="entry name" value="E_set_GO_C"/>
    <property type="match status" value="1"/>
</dbReference>
<evidence type="ECO:0000313" key="6">
    <source>
        <dbReference type="Proteomes" id="UP000724874"/>
    </source>
</evidence>
<feature type="domain" description="Glyoxal oxidase N-terminal" evidence="3">
    <location>
        <begin position="171"/>
        <end position="488"/>
    </location>
</feature>
<dbReference type="Pfam" id="PF07250">
    <property type="entry name" value="Glyoxal_oxid_N"/>
    <property type="match status" value="1"/>
</dbReference>
<dbReference type="SUPFAM" id="SSF81296">
    <property type="entry name" value="E set domains"/>
    <property type="match status" value="1"/>
</dbReference>
<accession>A0A9P5NT43</accession>
<dbReference type="InterPro" id="IPR015202">
    <property type="entry name" value="GO-like_E_set"/>
</dbReference>